<sequence length="443" mass="47808">MNKKISLKVGGMLSILVLLCVACNAISLTVMSGIKSEMNATELASGWGDILDTGYTAIAAMSVVGILIVIFIMIMTIVTVANPAKKAKSQIESLIEDINSNKGDLKHRIQVKSKDEIAEIVKGVNNLLDCMQQILKAIKIESSHLNEAIVEIEGKVSESDANINDVSSTTEQLSASMQEVTSTVIQINEDASSILEACEMMNERAIEGSNMAQSIKKSAEVMNENAENSKSLTDKTVNEIYTGLQVALESSKDVNKINELTGQILDISSQTNLLALNASIEAARAGEAGKGFAVVADEIRVLADNSRDTANNIKEISNMVTSAVDQLVSNAEMMIEFVSVNVLNDYEDFVKSTQEYKRDADNINSIINEFAVSSGELKQTMQHVNDALDGISVTIDESSQGVTNVANNANGLVQAMSIIIDQLNNSKVIADKLNKETQRFTNM</sequence>
<dbReference type="EMBL" id="WAGX01000005">
    <property type="protein sequence ID" value="KAB1438315.1"/>
    <property type="molecule type" value="Genomic_DNA"/>
</dbReference>
<dbReference type="OrthoDB" id="9760371at2"/>
<accession>A0A7V7UC01</accession>
<dbReference type="GO" id="GO:0016020">
    <property type="term" value="C:membrane"/>
    <property type="evidence" value="ECO:0007669"/>
    <property type="project" value="InterPro"/>
</dbReference>
<dbReference type="AlphaFoldDB" id="A0A7V7UC01"/>
<reference evidence="7 8" key="2">
    <citation type="submission" date="2020-02" db="EMBL/GenBank/DDBJ databases">
        <title>Candidatus Galacturonibacter soehngenii shows hetero-acetogenic catabolism of galacturonic acid but lacks a canonical carbon monoxide dehydrogenase/acetyl-CoA synthase complex.</title>
        <authorList>
            <person name="Diender M."/>
            <person name="Stouten G.R."/>
            <person name="Petersen J.F."/>
            <person name="Nielsen P.H."/>
            <person name="Dueholm M.S."/>
            <person name="Pronk J.T."/>
            <person name="Van Loosdrecht M.C.M."/>
        </authorList>
    </citation>
    <scope>NUCLEOTIDE SEQUENCE [LARGE SCALE GENOMIC DNA]</scope>
    <source>
        <strain evidence="7">GalUA</strain>
    </source>
</reference>
<dbReference type="Proteomes" id="UP000461768">
    <property type="component" value="Unassembled WGS sequence"/>
</dbReference>
<dbReference type="GO" id="GO:0007165">
    <property type="term" value="P:signal transduction"/>
    <property type="evidence" value="ECO:0007669"/>
    <property type="project" value="UniProtKB-KW"/>
</dbReference>
<dbReference type="Gene3D" id="6.10.340.10">
    <property type="match status" value="1"/>
</dbReference>
<evidence type="ECO:0000259" key="5">
    <source>
        <dbReference type="PROSITE" id="PS50111"/>
    </source>
</evidence>
<keyword evidence="4" id="KW-0812">Transmembrane</keyword>
<feature type="transmembrane region" description="Helical" evidence="4">
    <location>
        <begin position="54"/>
        <end position="81"/>
    </location>
</feature>
<keyword evidence="8" id="KW-1185">Reference proteome</keyword>
<organism evidence="7 8">
    <name type="scientific">Candidatus Galacturonatibacter soehngenii</name>
    <dbReference type="NCBI Taxonomy" id="2307010"/>
    <lineage>
        <taxon>Bacteria</taxon>
        <taxon>Bacillati</taxon>
        <taxon>Bacillota</taxon>
        <taxon>Clostridia</taxon>
        <taxon>Lachnospirales</taxon>
        <taxon>Lachnospiraceae</taxon>
        <taxon>Candidatus Galacturonatibacter</taxon>
    </lineage>
</organism>
<comment type="similarity">
    <text evidence="2">Belongs to the methyl-accepting chemotaxis (MCP) protein family.</text>
</comment>
<evidence type="ECO:0000256" key="1">
    <source>
        <dbReference type="ARBA" id="ARBA00023224"/>
    </source>
</evidence>
<dbReference type="Gene3D" id="1.10.287.950">
    <property type="entry name" value="Methyl-accepting chemotaxis protein"/>
    <property type="match status" value="1"/>
</dbReference>
<evidence type="ECO:0000313" key="8">
    <source>
        <dbReference type="Proteomes" id="UP000461768"/>
    </source>
</evidence>
<dbReference type="PROSITE" id="PS50111">
    <property type="entry name" value="CHEMOTAXIS_TRANSDUC_2"/>
    <property type="match status" value="1"/>
</dbReference>
<dbReference type="PROSITE" id="PS50885">
    <property type="entry name" value="HAMP"/>
    <property type="match status" value="1"/>
</dbReference>
<dbReference type="RefSeq" id="WP_151145552.1">
    <property type="nucleotide sequence ID" value="NZ_WAGX01000005.1"/>
</dbReference>
<evidence type="ECO:0000313" key="7">
    <source>
        <dbReference type="EMBL" id="KAB1438315.1"/>
    </source>
</evidence>
<keyword evidence="4" id="KW-1133">Transmembrane helix</keyword>
<dbReference type="PANTHER" id="PTHR32089:SF112">
    <property type="entry name" value="LYSOZYME-LIKE PROTEIN-RELATED"/>
    <property type="match status" value="1"/>
</dbReference>
<name>A0A7V7UC01_9FIRM</name>
<keyword evidence="1 3" id="KW-0807">Transducer</keyword>
<protein>
    <submittedName>
        <fullName evidence="7">Methyl-accepting chemotaxis protein</fullName>
    </submittedName>
</protein>
<evidence type="ECO:0000259" key="6">
    <source>
        <dbReference type="PROSITE" id="PS50885"/>
    </source>
</evidence>
<dbReference type="InterPro" id="IPR003660">
    <property type="entry name" value="HAMP_dom"/>
</dbReference>
<comment type="caution">
    <text evidence="7">The sequence shown here is derived from an EMBL/GenBank/DDBJ whole genome shotgun (WGS) entry which is preliminary data.</text>
</comment>
<dbReference type="SUPFAM" id="SSF58104">
    <property type="entry name" value="Methyl-accepting chemotaxis protein (MCP) signaling domain"/>
    <property type="match status" value="1"/>
</dbReference>
<proteinExistence type="inferred from homology"/>
<dbReference type="CDD" id="cd06225">
    <property type="entry name" value="HAMP"/>
    <property type="match status" value="1"/>
</dbReference>
<dbReference type="InterPro" id="IPR004089">
    <property type="entry name" value="MCPsignal_dom"/>
</dbReference>
<dbReference type="SMART" id="SM00283">
    <property type="entry name" value="MA"/>
    <property type="match status" value="1"/>
</dbReference>
<evidence type="ECO:0000256" key="4">
    <source>
        <dbReference type="SAM" id="Phobius"/>
    </source>
</evidence>
<dbReference type="PANTHER" id="PTHR32089">
    <property type="entry name" value="METHYL-ACCEPTING CHEMOTAXIS PROTEIN MCPB"/>
    <property type="match status" value="1"/>
</dbReference>
<reference evidence="7 8" key="1">
    <citation type="submission" date="2019-09" db="EMBL/GenBank/DDBJ databases">
        <authorList>
            <person name="Valk L.C."/>
        </authorList>
    </citation>
    <scope>NUCLEOTIDE SEQUENCE [LARGE SCALE GENOMIC DNA]</scope>
    <source>
        <strain evidence="7">GalUA</strain>
    </source>
</reference>
<dbReference type="Pfam" id="PF00015">
    <property type="entry name" value="MCPsignal"/>
    <property type="match status" value="1"/>
</dbReference>
<gene>
    <name evidence="7" type="ORF">F7O84_12245</name>
</gene>
<keyword evidence="4" id="KW-0472">Membrane</keyword>
<feature type="transmembrane region" description="Helical" evidence="4">
    <location>
        <begin position="12"/>
        <end position="34"/>
    </location>
</feature>
<feature type="domain" description="Methyl-accepting transducer" evidence="5">
    <location>
        <begin position="141"/>
        <end position="406"/>
    </location>
</feature>
<feature type="domain" description="HAMP" evidence="6">
    <location>
        <begin position="102"/>
        <end position="136"/>
    </location>
</feature>
<evidence type="ECO:0000256" key="3">
    <source>
        <dbReference type="PROSITE-ProRule" id="PRU00284"/>
    </source>
</evidence>
<evidence type="ECO:0000256" key="2">
    <source>
        <dbReference type="ARBA" id="ARBA00029447"/>
    </source>
</evidence>